<dbReference type="RefSeq" id="WP_249711192.1">
    <property type="nucleotide sequence ID" value="NZ_JAMFMB010000019.1"/>
</dbReference>
<reference evidence="1" key="1">
    <citation type="submission" date="2022-05" db="EMBL/GenBank/DDBJ databases">
        <authorList>
            <person name="Park J.-S."/>
        </authorList>
    </citation>
    <scope>NUCLEOTIDE SEQUENCE</scope>
    <source>
        <strain evidence="1">2012CJ41-6</strain>
    </source>
</reference>
<accession>A0ABT0Q4X9</accession>
<dbReference type="Proteomes" id="UP001203880">
    <property type="component" value="Unassembled WGS sequence"/>
</dbReference>
<protein>
    <recommendedName>
        <fullName evidence="3">Restriction endonuclease BglII</fullName>
    </recommendedName>
</protein>
<sequence>MSLASPIRFSTFPRTRAPRDFVASVTSVFEKHHSEIGTIDLQKGLTSDAVLSILRDDLMELGWDVERGKRADQKVKRPVFFGENALPDLQYEVDAWHADWRSGLEVEAGRAWMGNAIYRDLIQALVMVDMDFLFLAVPLNYKYRTGGRETISRDYDNTIAVSEALFGHSRIEMPFDLCVIGY</sequence>
<dbReference type="EMBL" id="JAMFMB010000019">
    <property type="protein sequence ID" value="MCL6284901.1"/>
    <property type="molecule type" value="Genomic_DNA"/>
</dbReference>
<evidence type="ECO:0008006" key="3">
    <source>
        <dbReference type="Google" id="ProtNLM"/>
    </source>
</evidence>
<comment type="caution">
    <text evidence="1">The sequence shown here is derived from an EMBL/GenBank/DDBJ whole genome shotgun (WGS) entry which is preliminary data.</text>
</comment>
<name>A0ABT0Q4X9_9RHOB</name>
<organism evidence="1 2">
    <name type="scientific">Ruegeria spongiae</name>
    <dbReference type="NCBI Taxonomy" id="2942209"/>
    <lineage>
        <taxon>Bacteria</taxon>
        <taxon>Pseudomonadati</taxon>
        <taxon>Pseudomonadota</taxon>
        <taxon>Alphaproteobacteria</taxon>
        <taxon>Rhodobacterales</taxon>
        <taxon>Roseobacteraceae</taxon>
        <taxon>Ruegeria</taxon>
    </lineage>
</organism>
<keyword evidence="2" id="KW-1185">Reference proteome</keyword>
<evidence type="ECO:0000313" key="2">
    <source>
        <dbReference type="Proteomes" id="UP001203880"/>
    </source>
</evidence>
<gene>
    <name evidence="1" type="ORF">M3P21_15320</name>
</gene>
<evidence type="ECO:0000313" key="1">
    <source>
        <dbReference type="EMBL" id="MCL6284901.1"/>
    </source>
</evidence>
<proteinExistence type="predicted"/>